<feature type="chain" id="PRO_5034447448" description="Hydrophobin" evidence="2">
    <location>
        <begin position="20"/>
        <end position="114"/>
    </location>
</feature>
<evidence type="ECO:0000256" key="2">
    <source>
        <dbReference type="RuleBase" id="RU365009"/>
    </source>
</evidence>
<gene>
    <name evidence="3" type="ORF">GT037_008824</name>
</gene>
<accession>A0A8H7B4V7</accession>
<keyword evidence="1 2" id="KW-1015">Disulfide bond</keyword>
<dbReference type="GeneID" id="62207049"/>
<dbReference type="OrthoDB" id="4225815at2759"/>
<evidence type="ECO:0000313" key="4">
    <source>
        <dbReference type="Proteomes" id="UP000596902"/>
    </source>
</evidence>
<dbReference type="AlphaFoldDB" id="A0A8H7B4V7"/>
<dbReference type="GO" id="GO:0005199">
    <property type="term" value="F:structural constituent of cell wall"/>
    <property type="evidence" value="ECO:0007669"/>
    <property type="project" value="InterPro"/>
</dbReference>
<name>A0A8H7B4V7_9PLEO</name>
<keyword evidence="2" id="KW-0964">Secreted</keyword>
<keyword evidence="4" id="KW-1185">Reference proteome</keyword>
<sequence length="114" mass="11797">MSIQSIILALFTFVAFVAAVPTNFNVFERADSCGANSTAHCCNDETAQAVTNHDGLSPDVGGIKNLLGQCSDITVAVIGGAVPIKNMCKQTAVCCGDMEQNGIVNFGCTPINAN</sequence>
<evidence type="ECO:0000256" key="1">
    <source>
        <dbReference type="ARBA" id="ARBA00023157"/>
    </source>
</evidence>
<dbReference type="InterPro" id="IPR001338">
    <property type="entry name" value="Class_I_Hydrophobin"/>
</dbReference>
<dbReference type="GO" id="GO:0009277">
    <property type="term" value="C:fungal-type cell wall"/>
    <property type="evidence" value="ECO:0007669"/>
    <property type="project" value="InterPro"/>
</dbReference>
<comment type="subcellular location">
    <subcellularLocation>
        <location evidence="2">Secreted</location>
        <location evidence="2">Cell wall</location>
    </subcellularLocation>
</comment>
<reference evidence="3" key="2">
    <citation type="submission" date="2020-08" db="EMBL/GenBank/DDBJ databases">
        <title>Draft Genome Sequence of Cumin Blight Pathogen Alternaria burnsii.</title>
        <authorList>
            <person name="Feng Z."/>
        </authorList>
    </citation>
    <scope>NUCLEOTIDE SEQUENCE</scope>
    <source>
        <strain evidence="3">CBS107.38</strain>
    </source>
</reference>
<keyword evidence="2" id="KW-0732">Signal</keyword>
<dbReference type="Pfam" id="PF01185">
    <property type="entry name" value="Hydrophobin"/>
    <property type="match status" value="1"/>
</dbReference>
<feature type="signal peptide" evidence="2">
    <location>
        <begin position="1"/>
        <end position="19"/>
    </location>
</feature>
<dbReference type="CDD" id="cd23507">
    <property type="entry name" value="hydrophobin_I"/>
    <property type="match status" value="1"/>
</dbReference>
<organism evidence="3 4">
    <name type="scientific">Alternaria burnsii</name>
    <dbReference type="NCBI Taxonomy" id="1187904"/>
    <lineage>
        <taxon>Eukaryota</taxon>
        <taxon>Fungi</taxon>
        <taxon>Dikarya</taxon>
        <taxon>Ascomycota</taxon>
        <taxon>Pezizomycotina</taxon>
        <taxon>Dothideomycetes</taxon>
        <taxon>Pleosporomycetidae</taxon>
        <taxon>Pleosporales</taxon>
        <taxon>Pleosporineae</taxon>
        <taxon>Pleosporaceae</taxon>
        <taxon>Alternaria</taxon>
        <taxon>Alternaria sect. Alternaria</taxon>
    </lineage>
</organism>
<protein>
    <recommendedName>
        <fullName evidence="2">Hydrophobin</fullName>
    </recommendedName>
</protein>
<proteinExistence type="inferred from homology"/>
<reference evidence="3" key="1">
    <citation type="submission" date="2020-01" db="EMBL/GenBank/DDBJ databases">
        <authorList>
            <person name="Feng Z.H.Z."/>
        </authorList>
    </citation>
    <scope>NUCLEOTIDE SEQUENCE</scope>
    <source>
        <strain evidence="3">CBS107.38</strain>
    </source>
</reference>
<dbReference type="Proteomes" id="UP000596902">
    <property type="component" value="Unassembled WGS sequence"/>
</dbReference>
<comment type="similarity">
    <text evidence="2">Belongs to the fungal hydrophobin family.</text>
</comment>
<dbReference type="EMBL" id="JAAABM010000014">
    <property type="protein sequence ID" value="KAF7672873.1"/>
    <property type="molecule type" value="Genomic_DNA"/>
</dbReference>
<keyword evidence="2" id="KW-0134">Cell wall</keyword>
<evidence type="ECO:0000313" key="3">
    <source>
        <dbReference type="EMBL" id="KAF7672873.1"/>
    </source>
</evidence>
<comment type="caution">
    <text evidence="3">The sequence shown here is derived from an EMBL/GenBank/DDBJ whole genome shotgun (WGS) entry which is preliminary data.</text>
</comment>
<dbReference type="SMART" id="SM00075">
    <property type="entry name" value="HYDRO"/>
    <property type="match status" value="1"/>
</dbReference>
<dbReference type="RefSeq" id="XP_038783216.1">
    <property type="nucleotide sequence ID" value="XM_038933871.1"/>
</dbReference>